<reference evidence="2" key="5">
    <citation type="journal article" date="2021" name="G3 (Bethesda)">
        <title>Aegilops tauschii genome assembly Aet v5.0 features greater sequence contiguity and improved annotation.</title>
        <authorList>
            <person name="Wang L."/>
            <person name="Zhu T."/>
            <person name="Rodriguez J.C."/>
            <person name="Deal K.R."/>
            <person name="Dubcovsky J."/>
            <person name="McGuire P.E."/>
            <person name="Lux T."/>
            <person name="Spannagl M."/>
            <person name="Mayer K.F.X."/>
            <person name="Baldrich P."/>
            <person name="Meyers B.C."/>
            <person name="Huo N."/>
            <person name="Gu Y.Q."/>
            <person name="Zhou H."/>
            <person name="Devos K.M."/>
            <person name="Bennetzen J.L."/>
            <person name="Unver T."/>
            <person name="Budak H."/>
            <person name="Gulick P.J."/>
            <person name="Galiba G."/>
            <person name="Kalapos B."/>
            <person name="Nelson D.R."/>
            <person name="Li P."/>
            <person name="You F.M."/>
            <person name="Luo M.C."/>
            <person name="Dvorak J."/>
        </authorList>
    </citation>
    <scope>NUCLEOTIDE SEQUENCE [LARGE SCALE GENOMIC DNA]</scope>
    <source>
        <strain evidence="2">cv. AL8/78</strain>
    </source>
</reference>
<sequence length="147" mass="16891">MSISSVSSCKISPQLIVCEEKKIKIFTICFSFVFLASPCVQSCLWGHTLFFCGVKEIYSMVIDWGRTFNYVYFRPSACCLFLCWAAGYFMRAFAICKPPRFCYIITKFAFLLSAAVLESDVQYRISEYMEILKDINNLKILFSSSNS</sequence>
<dbReference type="AlphaFoldDB" id="A0A452Y862"/>
<dbReference type="Proteomes" id="UP000015105">
    <property type="component" value="Chromosome 1D"/>
</dbReference>
<evidence type="ECO:0000313" key="2">
    <source>
        <dbReference type="EnsemblPlants" id="AET1Gv20328300.9"/>
    </source>
</evidence>
<keyword evidence="1" id="KW-0812">Transmembrane</keyword>
<dbReference type="Gramene" id="AET1Gv20328300.9">
    <property type="protein sequence ID" value="AET1Gv20328300.9"/>
    <property type="gene ID" value="AET1Gv20328300"/>
</dbReference>
<keyword evidence="1" id="KW-1133">Transmembrane helix</keyword>
<keyword evidence="3" id="KW-1185">Reference proteome</keyword>
<feature type="transmembrane region" description="Helical" evidence="1">
    <location>
        <begin position="25"/>
        <end position="50"/>
    </location>
</feature>
<reference evidence="3" key="1">
    <citation type="journal article" date="2014" name="Science">
        <title>Ancient hybridizations among the ancestral genomes of bread wheat.</title>
        <authorList>
            <consortium name="International Wheat Genome Sequencing Consortium,"/>
            <person name="Marcussen T."/>
            <person name="Sandve S.R."/>
            <person name="Heier L."/>
            <person name="Spannagl M."/>
            <person name="Pfeifer M."/>
            <person name="Jakobsen K.S."/>
            <person name="Wulff B.B."/>
            <person name="Steuernagel B."/>
            <person name="Mayer K.F."/>
            <person name="Olsen O.A."/>
        </authorList>
    </citation>
    <scope>NUCLEOTIDE SEQUENCE [LARGE SCALE GENOMIC DNA]</scope>
    <source>
        <strain evidence="3">cv. AL8/78</strain>
    </source>
</reference>
<evidence type="ECO:0000313" key="3">
    <source>
        <dbReference type="Proteomes" id="UP000015105"/>
    </source>
</evidence>
<dbReference type="EnsemblPlants" id="AET1Gv20328300.9">
    <property type="protein sequence ID" value="AET1Gv20328300.9"/>
    <property type="gene ID" value="AET1Gv20328300"/>
</dbReference>
<name>A0A452Y862_AEGTS</name>
<proteinExistence type="predicted"/>
<accession>A0A452Y862</accession>
<protein>
    <submittedName>
        <fullName evidence="2">Uncharacterized protein</fullName>
    </submittedName>
</protein>
<reference evidence="2" key="4">
    <citation type="submission" date="2019-03" db="UniProtKB">
        <authorList>
            <consortium name="EnsemblPlants"/>
        </authorList>
    </citation>
    <scope>IDENTIFICATION</scope>
</reference>
<evidence type="ECO:0000256" key="1">
    <source>
        <dbReference type="SAM" id="Phobius"/>
    </source>
</evidence>
<reference evidence="3" key="2">
    <citation type="journal article" date="2017" name="Nat. Plants">
        <title>The Aegilops tauschii genome reveals multiple impacts of transposons.</title>
        <authorList>
            <person name="Zhao G."/>
            <person name="Zou C."/>
            <person name="Li K."/>
            <person name="Wang K."/>
            <person name="Li T."/>
            <person name="Gao L."/>
            <person name="Zhang X."/>
            <person name="Wang H."/>
            <person name="Yang Z."/>
            <person name="Liu X."/>
            <person name="Jiang W."/>
            <person name="Mao L."/>
            <person name="Kong X."/>
            <person name="Jiao Y."/>
            <person name="Jia J."/>
        </authorList>
    </citation>
    <scope>NUCLEOTIDE SEQUENCE [LARGE SCALE GENOMIC DNA]</scope>
    <source>
        <strain evidence="3">cv. AL8/78</strain>
    </source>
</reference>
<keyword evidence="1" id="KW-0472">Membrane</keyword>
<organism evidence="2 3">
    <name type="scientific">Aegilops tauschii subsp. strangulata</name>
    <name type="common">Goatgrass</name>
    <dbReference type="NCBI Taxonomy" id="200361"/>
    <lineage>
        <taxon>Eukaryota</taxon>
        <taxon>Viridiplantae</taxon>
        <taxon>Streptophyta</taxon>
        <taxon>Embryophyta</taxon>
        <taxon>Tracheophyta</taxon>
        <taxon>Spermatophyta</taxon>
        <taxon>Magnoliopsida</taxon>
        <taxon>Liliopsida</taxon>
        <taxon>Poales</taxon>
        <taxon>Poaceae</taxon>
        <taxon>BOP clade</taxon>
        <taxon>Pooideae</taxon>
        <taxon>Triticodae</taxon>
        <taxon>Triticeae</taxon>
        <taxon>Triticinae</taxon>
        <taxon>Aegilops</taxon>
    </lineage>
</organism>
<feature type="transmembrane region" description="Helical" evidence="1">
    <location>
        <begin position="70"/>
        <end position="89"/>
    </location>
</feature>
<reference evidence="2" key="3">
    <citation type="journal article" date="2017" name="Nature">
        <title>Genome sequence of the progenitor of the wheat D genome Aegilops tauschii.</title>
        <authorList>
            <person name="Luo M.C."/>
            <person name="Gu Y.Q."/>
            <person name="Puiu D."/>
            <person name="Wang H."/>
            <person name="Twardziok S.O."/>
            <person name="Deal K.R."/>
            <person name="Huo N."/>
            <person name="Zhu T."/>
            <person name="Wang L."/>
            <person name="Wang Y."/>
            <person name="McGuire P.E."/>
            <person name="Liu S."/>
            <person name="Long H."/>
            <person name="Ramasamy R.K."/>
            <person name="Rodriguez J.C."/>
            <person name="Van S.L."/>
            <person name="Yuan L."/>
            <person name="Wang Z."/>
            <person name="Xia Z."/>
            <person name="Xiao L."/>
            <person name="Anderson O.D."/>
            <person name="Ouyang S."/>
            <person name="Liang Y."/>
            <person name="Zimin A.V."/>
            <person name="Pertea G."/>
            <person name="Qi P."/>
            <person name="Bennetzen J.L."/>
            <person name="Dai X."/>
            <person name="Dawson M.W."/>
            <person name="Muller H.G."/>
            <person name="Kugler K."/>
            <person name="Rivarola-Duarte L."/>
            <person name="Spannagl M."/>
            <person name="Mayer K.F.X."/>
            <person name="Lu F.H."/>
            <person name="Bevan M.W."/>
            <person name="Leroy P."/>
            <person name="Li P."/>
            <person name="You F.M."/>
            <person name="Sun Q."/>
            <person name="Liu Z."/>
            <person name="Lyons E."/>
            <person name="Wicker T."/>
            <person name="Salzberg S.L."/>
            <person name="Devos K.M."/>
            <person name="Dvorak J."/>
        </authorList>
    </citation>
    <scope>NUCLEOTIDE SEQUENCE [LARGE SCALE GENOMIC DNA]</scope>
    <source>
        <strain evidence="2">cv. AL8/78</strain>
    </source>
</reference>